<dbReference type="OrthoDB" id="9146593at2"/>
<dbReference type="InterPro" id="IPR011447">
    <property type="entry name" value="DUF1552"/>
</dbReference>
<evidence type="ECO:0000313" key="1">
    <source>
        <dbReference type="EMBL" id="QDU92572.1"/>
    </source>
</evidence>
<protein>
    <recommendedName>
        <fullName evidence="3">DUF1552 domain-containing protein</fullName>
    </recommendedName>
</protein>
<organism evidence="1 2">
    <name type="scientific">Lignipirellula cremea</name>
    <dbReference type="NCBI Taxonomy" id="2528010"/>
    <lineage>
        <taxon>Bacteria</taxon>
        <taxon>Pseudomonadati</taxon>
        <taxon>Planctomycetota</taxon>
        <taxon>Planctomycetia</taxon>
        <taxon>Pirellulales</taxon>
        <taxon>Pirellulaceae</taxon>
        <taxon>Lignipirellula</taxon>
    </lineage>
</organism>
<gene>
    <name evidence="1" type="ORF">Pla8534_03200</name>
</gene>
<keyword evidence="2" id="KW-1185">Reference proteome</keyword>
<dbReference type="EMBL" id="CP036433">
    <property type="protein sequence ID" value="QDU92572.1"/>
    <property type="molecule type" value="Genomic_DNA"/>
</dbReference>
<dbReference type="PROSITE" id="PS51318">
    <property type="entry name" value="TAT"/>
    <property type="match status" value="1"/>
</dbReference>
<name>A0A518DL59_9BACT</name>
<dbReference type="Pfam" id="PF07586">
    <property type="entry name" value="HXXSHH"/>
    <property type="match status" value="1"/>
</dbReference>
<dbReference type="Proteomes" id="UP000317648">
    <property type="component" value="Chromosome"/>
</dbReference>
<dbReference type="KEGG" id="lcre:Pla8534_03200"/>
<dbReference type="AlphaFoldDB" id="A0A518DL59"/>
<accession>A0A518DL59</accession>
<dbReference type="InterPro" id="IPR006311">
    <property type="entry name" value="TAT_signal"/>
</dbReference>
<evidence type="ECO:0000313" key="2">
    <source>
        <dbReference type="Proteomes" id="UP000317648"/>
    </source>
</evidence>
<proteinExistence type="predicted"/>
<dbReference type="RefSeq" id="WP_145048640.1">
    <property type="nucleotide sequence ID" value="NZ_CP036433.1"/>
</dbReference>
<evidence type="ECO:0008006" key="3">
    <source>
        <dbReference type="Google" id="ProtNLM"/>
    </source>
</evidence>
<sequence length="441" mass="48900">MARKTWQIDRRTFLRGAGLSLALPWLEGMSAAAAPAELPRRACFVFFPNGVSLPPENHPAHQDWHWFPRGEGRDYTFTQSLQPLSPYRNELSILQGLSHPRGRSIVGHNTADIFLTGADISKAYANSISIDQVLARQTSVHTRFPSLVLSSDSGIGYTARTATLSFNKSGLPIPAESQPRRVFERLFGKTEGSTKAQQRTDLQNTGSMLDFLLEDSRQLSRRLGKLDQKKLDEYLASVREVEQQVDRTEAWLDVAKPHVDPTAVNLKAGTDDPAEFIRTMYDLMFLAFQTDSTRVATYQIAREDSQGVGDKFPQSINLNSHHGLSHGARKADGYADWGRYDQFLAQQLAHFLERLQGCPEGGDTLLDRTMILYGCGTSTTHQARNYPIVVAGGRQCGLKHGALHRFTEATPFANTHLTIAQAMGLGIEQFADSTAPLSQLT</sequence>
<reference evidence="1 2" key="1">
    <citation type="submission" date="2019-02" db="EMBL/GenBank/DDBJ databases">
        <title>Deep-cultivation of Planctomycetes and their phenomic and genomic characterization uncovers novel biology.</title>
        <authorList>
            <person name="Wiegand S."/>
            <person name="Jogler M."/>
            <person name="Boedeker C."/>
            <person name="Pinto D."/>
            <person name="Vollmers J."/>
            <person name="Rivas-Marin E."/>
            <person name="Kohn T."/>
            <person name="Peeters S.H."/>
            <person name="Heuer A."/>
            <person name="Rast P."/>
            <person name="Oberbeckmann S."/>
            <person name="Bunk B."/>
            <person name="Jeske O."/>
            <person name="Meyerdierks A."/>
            <person name="Storesund J.E."/>
            <person name="Kallscheuer N."/>
            <person name="Luecker S."/>
            <person name="Lage O.M."/>
            <person name="Pohl T."/>
            <person name="Merkel B.J."/>
            <person name="Hornburger P."/>
            <person name="Mueller R.-W."/>
            <person name="Bruemmer F."/>
            <person name="Labrenz M."/>
            <person name="Spormann A.M."/>
            <person name="Op den Camp H."/>
            <person name="Overmann J."/>
            <person name="Amann R."/>
            <person name="Jetten M.S.M."/>
            <person name="Mascher T."/>
            <person name="Medema M.H."/>
            <person name="Devos D.P."/>
            <person name="Kaster A.-K."/>
            <person name="Ovreas L."/>
            <person name="Rohde M."/>
            <person name="Galperin M.Y."/>
            <person name="Jogler C."/>
        </authorList>
    </citation>
    <scope>NUCLEOTIDE SEQUENCE [LARGE SCALE GENOMIC DNA]</scope>
    <source>
        <strain evidence="1 2">Pla85_3_4</strain>
    </source>
</reference>